<feature type="transmembrane region" description="Helical" evidence="1">
    <location>
        <begin position="563"/>
        <end position="581"/>
    </location>
</feature>
<keyword evidence="1" id="KW-0472">Membrane</keyword>
<keyword evidence="1" id="KW-1133">Transmembrane helix</keyword>
<keyword evidence="4" id="KW-1185">Reference proteome</keyword>
<evidence type="ECO:0000313" key="4">
    <source>
        <dbReference type="Proteomes" id="UP000683925"/>
    </source>
</evidence>
<reference evidence="3" key="1">
    <citation type="submission" date="2021-01" db="EMBL/GenBank/DDBJ databases">
        <authorList>
            <consortium name="Genoscope - CEA"/>
            <person name="William W."/>
        </authorList>
    </citation>
    <scope>NUCLEOTIDE SEQUENCE</scope>
</reference>
<dbReference type="PANTHER" id="PTHR13018">
    <property type="entry name" value="PROBABLE MEMBRANE PROTEIN DUF221-RELATED"/>
    <property type="match status" value="1"/>
</dbReference>
<dbReference type="PANTHER" id="PTHR13018:SF5">
    <property type="entry name" value="RE44586P"/>
    <property type="match status" value="1"/>
</dbReference>
<feature type="transmembrane region" description="Helical" evidence="1">
    <location>
        <begin position="313"/>
        <end position="336"/>
    </location>
</feature>
<proteinExistence type="predicted"/>
<feature type="transmembrane region" description="Helical" evidence="1">
    <location>
        <begin position="124"/>
        <end position="142"/>
    </location>
</feature>
<dbReference type="Pfam" id="PF02714">
    <property type="entry name" value="RSN1_7TM"/>
    <property type="match status" value="1"/>
</dbReference>
<feature type="transmembrane region" description="Helical" evidence="1">
    <location>
        <begin position="449"/>
        <end position="469"/>
    </location>
</feature>
<feature type="transmembrane region" description="Helical" evidence="1">
    <location>
        <begin position="515"/>
        <end position="543"/>
    </location>
</feature>
<sequence length="649" mass="76961">MEYEQSDYYLLLGSSIFINITLIAITIFLWKVIWLQYPIFIEEFQIKSLSDAYNIIQTANINLIISQCGFDGLTLLLFEQKLFIGLSYYTIFYYLIMGICKISWNYLNDYQKLFVQLNILPNQDFIISSMLLLVIFAILIQLRKELQIIYIQMFTTDQFTNYTIRTLHIRGMDYDDYDGVMMMLEILKYLNDVGDLGTIMGISIIPEYSKLLELERNRSLFKYQLGILELQKPLFYPLPNLSLIEEQIDQQLQKPFKLSGHCFICVDRLQTQLKLCNQNALTQYQIQLAPDLYDINWVNFTIESNQIRIWRTIILNLLIMTLLIFVTSPQALYQYLSKFPGLEFLSFKWTILIPEPFGRIIKNNIPPIILISINQIILYLLDVITQAEKHERWSQYHISFFHKMFFYLILNVLVIPAFLLQSSETLFNITYNGFNIQLQKAFDNQTNYGLYYITFLFYSGTGAFLVELIRPSELYFNYLSSYMAYYMRLYENDAQHYQKTNEFCVQYGYISAQMLLNLTIICIFNTTSPFILIAGLWFFGFRYIGDFFMLMVSKQEMVSNGKYLYSLLQLSCFTLGLWLVVKVIGCYFQSNYLMMYLFGIELIAWVFIGQNFLQQLIDINQIQDEDMKLKISNKKYMKEWKIKYRHPLS</sequence>
<feature type="transmembrane region" description="Helical" evidence="1">
    <location>
        <begin position="82"/>
        <end position="104"/>
    </location>
</feature>
<comment type="caution">
    <text evidence="3">The sequence shown here is derived from an EMBL/GenBank/DDBJ whole genome shotgun (WGS) entry which is preliminary data.</text>
</comment>
<dbReference type="AlphaFoldDB" id="A0A8S1SIV9"/>
<organism evidence="3 4">
    <name type="scientific">Paramecium octaurelia</name>
    <dbReference type="NCBI Taxonomy" id="43137"/>
    <lineage>
        <taxon>Eukaryota</taxon>
        <taxon>Sar</taxon>
        <taxon>Alveolata</taxon>
        <taxon>Ciliophora</taxon>
        <taxon>Intramacronucleata</taxon>
        <taxon>Oligohymenophorea</taxon>
        <taxon>Peniculida</taxon>
        <taxon>Parameciidae</taxon>
        <taxon>Paramecium</taxon>
    </lineage>
</organism>
<dbReference type="GO" id="GO:0005227">
    <property type="term" value="F:calcium-activated cation channel activity"/>
    <property type="evidence" value="ECO:0007669"/>
    <property type="project" value="InterPro"/>
</dbReference>
<dbReference type="EMBL" id="CAJJDP010000010">
    <property type="protein sequence ID" value="CAD8140495.1"/>
    <property type="molecule type" value="Genomic_DNA"/>
</dbReference>
<dbReference type="GO" id="GO:0005886">
    <property type="term" value="C:plasma membrane"/>
    <property type="evidence" value="ECO:0007669"/>
    <property type="project" value="TreeGrafter"/>
</dbReference>
<evidence type="ECO:0000256" key="1">
    <source>
        <dbReference type="SAM" id="Phobius"/>
    </source>
</evidence>
<evidence type="ECO:0000313" key="3">
    <source>
        <dbReference type="EMBL" id="CAD8140495.1"/>
    </source>
</evidence>
<dbReference type="InterPro" id="IPR045122">
    <property type="entry name" value="Csc1-like"/>
</dbReference>
<keyword evidence="1" id="KW-0812">Transmembrane</keyword>
<dbReference type="InterPro" id="IPR003864">
    <property type="entry name" value="CSC1/OSCA1-like_7TM"/>
</dbReference>
<accession>A0A8S1SIV9</accession>
<dbReference type="Proteomes" id="UP000683925">
    <property type="component" value="Unassembled WGS sequence"/>
</dbReference>
<feature type="transmembrane region" description="Helical" evidence="1">
    <location>
        <begin position="593"/>
        <end position="613"/>
    </location>
</feature>
<feature type="transmembrane region" description="Helical" evidence="1">
    <location>
        <begin position="405"/>
        <end position="429"/>
    </location>
</feature>
<feature type="domain" description="CSC1/OSCA1-like 7TM region" evidence="2">
    <location>
        <begin position="311"/>
        <end position="575"/>
    </location>
</feature>
<feature type="transmembrane region" description="Helical" evidence="1">
    <location>
        <begin position="6"/>
        <end position="30"/>
    </location>
</feature>
<dbReference type="OrthoDB" id="309873at2759"/>
<dbReference type="OMA" id="QIRIWRT"/>
<protein>
    <recommendedName>
        <fullName evidence="2">CSC1/OSCA1-like 7TM region domain-containing protein</fullName>
    </recommendedName>
</protein>
<name>A0A8S1SIV9_PAROT</name>
<evidence type="ECO:0000259" key="2">
    <source>
        <dbReference type="Pfam" id="PF02714"/>
    </source>
</evidence>
<gene>
    <name evidence="3" type="ORF">POCTA_138.1.T0110460</name>
</gene>